<feature type="transmembrane region" description="Helical" evidence="1">
    <location>
        <begin position="252"/>
        <end position="273"/>
    </location>
</feature>
<keyword evidence="1" id="KW-0812">Transmembrane</keyword>
<feature type="transmembrane region" description="Helical" evidence="1">
    <location>
        <begin position="369"/>
        <end position="389"/>
    </location>
</feature>
<dbReference type="STRING" id="582419.TES1_1639"/>
<feature type="transmembrane region" description="Helical" evidence="1">
    <location>
        <begin position="177"/>
        <end position="199"/>
    </location>
</feature>
<dbReference type="GO" id="GO:0022857">
    <property type="term" value="F:transmembrane transporter activity"/>
    <property type="evidence" value="ECO:0007669"/>
    <property type="project" value="InterPro"/>
</dbReference>
<reference evidence="3 4" key="1">
    <citation type="journal article" date="2014" name="Int. J. Syst. Evol. Microbiol.">
        <title>Thermococcus paralvinellae sp. nov. and Thermococcus cleftensis sp. nov. of hyperthermophilic heterotrophs from deep-sea hydrothermal vents.</title>
        <authorList>
            <person name="Hensley S.A."/>
            <person name="Jung J.H."/>
            <person name="Park C.S."/>
            <person name="Holden J.F."/>
        </authorList>
    </citation>
    <scope>NUCLEOTIDE SEQUENCE [LARGE SCALE GENOMIC DNA]</scope>
    <source>
        <strain evidence="3 4">ES1</strain>
    </source>
</reference>
<dbReference type="PANTHER" id="PTHR23520">
    <property type="entry name" value="TRANSPORTER, PUTATIVE (AFU_ORTHOLOGUE AFUA_3G04000)-RELATED"/>
    <property type="match status" value="1"/>
</dbReference>
<feature type="transmembrane region" description="Helical" evidence="1">
    <location>
        <begin position="219"/>
        <end position="240"/>
    </location>
</feature>
<name>W0I982_9EURY</name>
<dbReference type="KEGG" id="ths:TES1_1639"/>
<feature type="transmembrane region" description="Helical" evidence="1">
    <location>
        <begin position="50"/>
        <end position="72"/>
    </location>
</feature>
<feature type="transmembrane region" description="Helical" evidence="1">
    <location>
        <begin position="108"/>
        <end position="130"/>
    </location>
</feature>
<feature type="domain" description="Major facilitator superfamily (MFS) profile" evidence="2">
    <location>
        <begin position="18"/>
        <end position="393"/>
    </location>
</feature>
<feature type="transmembrane region" description="Helical" evidence="1">
    <location>
        <begin position="21"/>
        <end position="44"/>
    </location>
</feature>
<protein>
    <submittedName>
        <fullName evidence="3">Major facilitator superfamily permease</fullName>
    </submittedName>
</protein>
<proteinExistence type="predicted"/>
<dbReference type="InterPro" id="IPR011701">
    <property type="entry name" value="MFS"/>
</dbReference>
<dbReference type="PROSITE" id="PS50850">
    <property type="entry name" value="MFS"/>
    <property type="match status" value="1"/>
</dbReference>
<evidence type="ECO:0000256" key="1">
    <source>
        <dbReference type="SAM" id="Phobius"/>
    </source>
</evidence>
<dbReference type="HOGENOM" id="CLU_025894_0_2_2"/>
<sequence>MLQLSTMSLEKYKGFSKDAKLVVAYSFFGWLGGNIVWFILPFYLKSLGMGFTEIGTLFSISTIVQATLLLVSGQVSVKLGYKRTILLALSLFFVARLIQVFVPIFWALALSSVIVGIAMALEWPSLIALLSGEVSEEKRHYLFTLNSALGTAGAAFGMLLGGILPKILDGINPYRRTLFFAALLILIQIALISFVSPVLGKEEKKLKLRKDLLMKIAKFSLPSALIGLGAGVTIPYMGLYFNLKFGTSLENIGGLFALQQLVMAVGMFSMPILADRIGSVKTIVSFNGSATALIIALPFAPSFLIASVIYIVRTILMNIVNPIWDAFMMKFFTKEERATSIALRSFAWTSTFGIGQYLGGIIFDRSLVLPFLITGFLYAASIVMFWMFFAGYEERVISNGTSF</sequence>
<feature type="transmembrane region" description="Helical" evidence="1">
    <location>
        <begin position="84"/>
        <end position="102"/>
    </location>
</feature>
<keyword evidence="4" id="KW-1185">Reference proteome</keyword>
<feature type="transmembrane region" description="Helical" evidence="1">
    <location>
        <begin position="303"/>
        <end position="324"/>
    </location>
</feature>
<dbReference type="AlphaFoldDB" id="W0I982"/>
<feature type="transmembrane region" description="Helical" evidence="1">
    <location>
        <begin position="142"/>
        <end position="165"/>
    </location>
</feature>
<evidence type="ECO:0000313" key="4">
    <source>
        <dbReference type="Proteomes" id="UP000019027"/>
    </source>
</evidence>
<dbReference type="SUPFAM" id="SSF103473">
    <property type="entry name" value="MFS general substrate transporter"/>
    <property type="match status" value="1"/>
</dbReference>
<evidence type="ECO:0000259" key="2">
    <source>
        <dbReference type="PROSITE" id="PS50850"/>
    </source>
</evidence>
<dbReference type="PANTHER" id="PTHR23520:SF5">
    <property type="entry name" value="TRANSPORTER, PUTATIVE (AFU_ORTHOLOGUE AFUA_3G04000)-RELATED"/>
    <property type="match status" value="1"/>
</dbReference>
<organism evidence="3 4">
    <name type="scientific">Thermococcus paralvinellae</name>
    <dbReference type="NCBI Taxonomy" id="582419"/>
    <lineage>
        <taxon>Archaea</taxon>
        <taxon>Methanobacteriati</taxon>
        <taxon>Methanobacteriota</taxon>
        <taxon>Thermococci</taxon>
        <taxon>Thermococcales</taxon>
        <taxon>Thermococcaceae</taxon>
        <taxon>Thermococcus</taxon>
    </lineage>
</organism>
<gene>
    <name evidence="3" type="ORF">TES1_1639</name>
</gene>
<dbReference type="EMBL" id="CP006965">
    <property type="protein sequence ID" value="AHF81015.1"/>
    <property type="molecule type" value="Genomic_DNA"/>
</dbReference>
<feature type="transmembrane region" description="Helical" evidence="1">
    <location>
        <begin position="280"/>
        <end position="297"/>
    </location>
</feature>
<keyword evidence="1" id="KW-1133">Transmembrane helix</keyword>
<keyword evidence="1" id="KW-0472">Membrane</keyword>
<feature type="transmembrane region" description="Helical" evidence="1">
    <location>
        <begin position="345"/>
        <end position="363"/>
    </location>
</feature>
<dbReference type="Proteomes" id="UP000019027">
    <property type="component" value="Chromosome"/>
</dbReference>
<dbReference type="Pfam" id="PF07690">
    <property type="entry name" value="MFS_1"/>
    <property type="match status" value="2"/>
</dbReference>
<dbReference type="InterPro" id="IPR020846">
    <property type="entry name" value="MFS_dom"/>
</dbReference>
<accession>W0I982</accession>
<evidence type="ECO:0000313" key="3">
    <source>
        <dbReference type="EMBL" id="AHF81015.1"/>
    </source>
</evidence>
<dbReference type="Gene3D" id="1.20.1250.20">
    <property type="entry name" value="MFS general substrate transporter like domains"/>
    <property type="match status" value="2"/>
</dbReference>
<dbReference type="InterPro" id="IPR036259">
    <property type="entry name" value="MFS_trans_sf"/>
</dbReference>